<keyword evidence="6" id="KW-1185">Reference proteome</keyword>
<dbReference type="PANTHER" id="PTHR43827">
    <property type="entry name" value="2,5-DIKETO-D-GLUCONIC ACID REDUCTASE"/>
    <property type="match status" value="1"/>
</dbReference>
<dbReference type="EMBL" id="JADCUA010000007">
    <property type="protein sequence ID" value="KAH9838579.1"/>
    <property type="molecule type" value="Genomic_DNA"/>
</dbReference>
<protein>
    <submittedName>
        <fullName evidence="5">NADP-dependent oxidoreductase domain-containing protein</fullName>
    </submittedName>
</protein>
<gene>
    <name evidence="5" type="ORF">C8Q71DRAFT_795995</name>
</gene>
<feature type="domain" description="NADP-dependent oxidoreductase" evidence="4">
    <location>
        <begin position="17"/>
        <end position="188"/>
    </location>
</feature>
<dbReference type="InterPro" id="IPR036812">
    <property type="entry name" value="NAD(P)_OxRdtase_dom_sf"/>
</dbReference>
<keyword evidence="2" id="KW-0521">NADP</keyword>
<dbReference type="Gene3D" id="3.20.20.100">
    <property type="entry name" value="NADP-dependent oxidoreductase domain"/>
    <property type="match status" value="1"/>
</dbReference>
<dbReference type="InterPro" id="IPR020471">
    <property type="entry name" value="AKR"/>
</dbReference>
<dbReference type="Pfam" id="PF00248">
    <property type="entry name" value="Aldo_ket_red"/>
    <property type="match status" value="1"/>
</dbReference>
<organism evidence="5 6">
    <name type="scientific">Rhodofomes roseus</name>
    <dbReference type="NCBI Taxonomy" id="34475"/>
    <lineage>
        <taxon>Eukaryota</taxon>
        <taxon>Fungi</taxon>
        <taxon>Dikarya</taxon>
        <taxon>Basidiomycota</taxon>
        <taxon>Agaricomycotina</taxon>
        <taxon>Agaricomycetes</taxon>
        <taxon>Polyporales</taxon>
        <taxon>Rhodofomes</taxon>
    </lineage>
</organism>
<dbReference type="SUPFAM" id="SSF51430">
    <property type="entry name" value="NAD(P)-linked oxidoreductase"/>
    <property type="match status" value="1"/>
</dbReference>
<evidence type="ECO:0000256" key="3">
    <source>
        <dbReference type="ARBA" id="ARBA00023002"/>
    </source>
</evidence>
<evidence type="ECO:0000256" key="2">
    <source>
        <dbReference type="ARBA" id="ARBA00022857"/>
    </source>
</evidence>
<dbReference type="InterPro" id="IPR023210">
    <property type="entry name" value="NADP_OxRdtase_dom"/>
</dbReference>
<dbReference type="RefSeq" id="XP_047780494.1">
    <property type="nucleotide sequence ID" value="XM_047925649.1"/>
</dbReference>
<dbReference type="InterPro" id="IPR018170">
    <property type="entry name" value="Aldo/ket_reductase_CS"/>
</dbReference>
<dbReference type="PIRSF" id="PIRSF000097">
    <property type="entry name" value="AKR"/>
    <property type="match status" value="1"/>
</dbReference>
<sequence length="266" mass="29167">MTWDTIALNDASHIPSVAFGTWRRGNGEEAIDIINSAFSVGFTHIDTAQAYRNEAEAGAALRASGLKRKDVMTDIDASIRNSCEALGVDYVDLYLIHGPKHAKPDIPTIWKKGEAIKESGLAKYMCPAGFESIGVSNFTVDLLKILLEFATNKPYVNQIMVHPQVMHLQMPVIEFCRKEGIVVEGYSPCLPLIHYVDGPVTAIAQQIARRLVLLAWAKSKGVVVITSSTKLERLKDYISAGDFELYTDDVKAIDAAGMSDPKELPS</sequence>
<dbReference type="PRINTS" id="PR00069">
    <property type="entry name" value="ALDKETRDTASE"/>
</dbReference>
<evidence type="ECO:0000256" key="1">
    <source>
        <dbReference type="ARBA" id="ARBA00007905"/>
    </source>
</evidence>
<dbReference type="GeneID" id="72006381"/>
<comment type="similarity">
    <text evidence="1">Belongs to the aldo/keto reductase family.</text>
</comment>
<comment type="caution">
    <text evidence="5">The sequence shown here is derived from an EMBL/GenBank/DDBJ whole genome shotgun (WGS) entry which is preliminary data.</text>
</comment>
<evidence type="ECO:0000313" key="5">
    <source>
        <dbReference type="EMBL" id="KAH9838579.1"/>
    </source>
</evidence>
<dbReference type="PROSITE" id="PS00062">
    <property type="entry name" value="ALDOKETO_REDUCTASE_2"/>
    <property type="match status" value="1"/>
</dbReference>
<dbReference type="PANTHER" id="PTHR43827:SF3">
    <property type="entry name" value="NADP-DEPENDENT OXIDOREDUCTASE DOMAIN-CONTAINING PROTEIN"/>
    <property type="match status" value="1"/>
</dbReference>
<keyword evidence="3" id="KW-0560">Oxidoreductase</keyword>
<evidence type="ECO:0000313" key="6">
    <source>
        <dbReference type="Proteomes" id="UP000814176"/>
    </source>
</evidence>
<proteinExistence type="inferred from homology"/>
<name>A0ABQ8KKA0_9APHY</name>
<reference evidence="5 6" key="1">
    <citation type="journal article" date="2021" name="Environ. Microbiol.">
        <title>Gene family expansions and transcriptome signatures uncover fungal adaptations to wood decay.</title>
        <authorList>
            <person name="Hage H."/>
            <person name="Miyauchi S."/>
            <person name="Viragh M."/>
            <person name="Drula E."/>
            <person name="Min B."/>
            <person name="Chaduli D."/>
            <person name="Navarro D."/>
            <person name="Favel A."/>
            <person name="Norest M."/>
            <person name="Lesage-Meessen L."/>
            <person name="Balint B."/>
            <person name="Merenyi Z."/>
            <person name="de Eugenio L."/>
            <person name="Morin E."/>
            <person name="Martinez A.T."/>
            <person name="Baldrian P."/>
            <person name="Stursova M."/>
            <person name="Martinez M.J."/>
            <person name="Novotny C."/>
            <person name="Magnuson J.K."/>
            <person name="Spatafora J.W."/>
            <person name="Maurice S."/>
            <person name="Pangilinan J."/>
            <person name="Andreopoulos W."/>
            <person name="LaButti K."/>
            <person name="Hundley H."/>
            <person name="Na H."/>
            <person name="Kuo A."/>
            <person name="Barry K."/>
            <person name="Lipzen A."/>
            <person name="Henrissat B."/>
            <person name="Riley R."/>
            <person name="Ahrendt S."/>
            <person name="Nagy L.G."/>
            <person name="Grigoriev I.V."/>
            <person name="Martin F."/>
            <person name="Rosso M.N."/>
        </authorList>
    </citation>
    <scope>NUCLEOTIDE SEQUENCE [LARGE SCALE GENOMIC DNA]</scope>
    <source>
        <strain evidence="5 6">CIRM-BRFM 1785</strain>
    </source>
</reference>
<dbReference type="Proteomes" id="UP000814176">
    <property type="component" value="Unassembled WGS sequence"/>
</dbReference>
<evidence type="ECO:0000259" key="4">
    <source>
        <dbReference type="Pfam" id="PF00248"/>
    </source>
</evidence>
<accession>A0ABQ8KKA0</accession>